<dbReference type="Pfam" id="PF02638">
    <property type="entry name" value="GHL10"/>
    <property type="match status" value="1"/>
</dbReference>
<dbReference type="PANTHER" id="PTHR43405">
    <property type="entry name" value="GLYCOSYL HYDROLASE DIGH"/>
    <property type="match status" value="1"/>
</dbReference>
<proteinExistence type="predicted"/>
<keyword evidence="4" id="KW-1185">Reference proteome</keyword>
<evidence type="ECO:0000313" key="4">
    <source>
        <dbReference type="Proteomes" id="UP000019275"/>
    </source>
</evidence>
<gene>
    <name evidence="3" type="ORF">KLA_08231</name>
</gene>
<dbReference type="SUPFAM" id="SSF51445">
    <property type="entry name" value="(Trans)glycosidases"/>
    <property type="match status" value="1"/>
</dbReference>
<dbReference type="EMBL" id="ARZX01000008">
    <property type="protein sequence ID" value="EWH13772.1"/>
    <property type="molecule type" value="Genomic_DNA"/>
</dbReference>
<comment type="caution">
    <text evidence="3">The sequence shown here is derived from an EMBL/GenBank/DDBJ whole genome shotgun (WGS) entry which is preliminary data.</text>
</comment>
<reference evidence="3 4" key="1">
    <citation type="journal article" date="2014" name="Genome Announc.">
        <title>Draft Genome Sequence of the Carrageenan-Degrading Bacterium Cellulophaga sp. Strain KL-A, Isolated from Decaying Marine Algae.</title>
        <authorList>
            <person name="Shan D."/>
            <person name="Ying J."/>
            <person name="Li X."/>
            <person name="Gao Z."/>
            <person name="Wei G."/>
            <person name="Shao Z."/>
        </authorList>
    </citation>
    <scope>NUCLEOTIDE SEQUENCE [LARGE SCALE GENOMIC DNA]</scope>
    <source>
        <strain evidence="3 4">KL-A</strain>
    </source>
</reference>
<name>A0ABN0RPD7_9FLAO</name>
<dbReference type="InterPro" id="IPR052177">
    <property type="entry name" value="Divisome_Glycosyl_Hydrolase"/>
</dbReference>
<dbReference type="Proteomes" id="UP000019275">
    <property type="component" value="Unassembled WGS sequence"/>
</dbReference>
<accession>A0ABN0RPD7</accession>
<dbReference type="InterPro" id="IPR003790">
    <property type="entry name" value="GHL10"/>
</dbReference>
<feature type="domain" description="Glycosyl hydrolase-like 10" evidence="2">
    <location>
        <begin position="31"/>
        <end position="183"/>
    </location>
</feature>
<dbReference type="PANTHER" id="PTHR43405:SF1">
    <property type="entry name" value="GLYCOSYL HYDROLASE DIGH"/>
    <property type="match status" value="1"/>
</dbReference>
<dbReference type="Gene3D" id="3.20.20.80">
    <property type="entry name" value="Glycosidases"/>
    <property type="match status" value="1"/>
</dbReference>
<protein>
    <recommendedName>
        <fullName evidence="2">Glycosyl hydrolase-like 10 domain-containing protein</fullName>
    </recommendedName>
</protein>
<evidence type="ECO:0000313" key="3">
    <source>
        <dbReference type="EMBL" id="EWH13772.1"/>
    </source>
</evidence>
<sequence length="380" mass="43742">MVNLVVMKQNKVFLRVMSVLLLCSLFFSCEEKKQDKNVVEKQDAVTDSFTFWTWTSASEEKEDTAYQEEFAKYSANGITDVLINTGTDPELLKRIVPFAKKEGLNVHAWMFTVNRPGDAIAEQHPEWYAVSRNGKSCFDEPPYVGYYKWLCPTRKESKAHILSLVEGLAKVEDVASVHLDYIRYSDIFLPIGLLPKYNLEQEVELPEFDFCYCDVCVAEFEKEHHKNPKESKNPAIDMEWKQFRLNKVKAIVDEAYTIAHNNNKILTAAVFPYPEMADHMVRQRWDKWNVDKVLPMIYHNFYNEEIDWIGYATGQGVKDLKNSNTELHTGIYVPNMSVSDLEKAILLAKDNGAKGVSIFDGNALTDEQYAVIKKLSKKFN</sequence>
<keyword evidence="1" id="KW-0732">Signal</keyword>
<dbReference type="InterPro" id="IPR017853">
    <property type="entry name" value="GH"/>
</dbReference>
<organism evidence="3 4">
    <name type="scientific">Cellulophaga geojensis KL-A</name>
    <dbReference type="NCBI Taxonomy" id="1328323"/>
    <lineage>
        <taxon>Bacteria</taxon>
        <taxon>Pseudomonadati</taxon>
        <taxon>Bacteroidota</taxon>
        <taxon>Flavobacteriia</taxon>
        <taxon>Flavobacteriales</taxon>
        <taxon>Flavobacteriaceae</taxon>
        <taxon>Cellulophaga</taxon>
    </lineage>
</organism>
<evidence type="ECO:0000256" key="1">
    <source>
        <dbReference type="ARBA" id="ARBA00022729"/>
    </source>
</evidence>
<evidence type="ECO:0000259" key="2">
    <source>
        <dbReference type="Pfam" id="PF02638"/>
    </source>
</evidence>